<gene>
    <name evidence="2" type="ORF">M419DRAFT_124442</name>
</gene>
<dbReference type="KEGG" id="trr:M419DRAFT_124442"/>
<accession>A0A024S1S0</accession>
<name>A0A024S1S0_HYPJR</name>
<dbReference type="AlphaFoldDB" id="A0A024S1S0"/>
<evidence type="ECO:0008006" key="4">
    <source>
        <dbReference type="Google" id="ProtNLM"/>
    </source>
</evidence>
<feature type="chain" id="PRO_5001533558" description="SSCRP protein" evidence="1">
    <location>
        <begin position="22"/>
        <end position="111"/>
    </location>
</feature>
<evidence type="ECO:0000313" key="3">
    <source>
        <dbReference type="Proteomes" id="UP000024376"/>
    </source>
</evidence>
<dbReference type="EMBL" id="KI911157">
    <property type="protein sequence ID" value="ETR99288.1"/>
    <property type="molecule type" value="Genomic_DNA"/>
</dbReference>
<keyword evidence="1" id="KW-0732">Signal</keyword>
<evidence type="ECO:0000313" key="2">
    <source>
        <dbReference type="EMBL" id="ETR99288.1"/>
    </source>
</evidence>
<dbReference type="Proteomes" id="UP000024376">
    <property type="component" value="Unassembled WGS sequence"/>
</dbReference>
<dbReference type="OrthoDB" id="4903289at2759"/>
<proteinExistence type="predicted"/>
<reference evidence="3" key="1">
    <citation type="journal article" date="2013" name="Ind. Biotechnol.">
        <title>Comparative genomics analysis of Trichoderma reesei strains.</title>
        <authorList>
            <person name="Koike H."/>
            <person name="Aerts A."/>
            <person name="LaButti K."/>
            <person name="Grigoriev I.V."/>
            <person name="Baker S.E."/>
        </authorList>
    </citation>
    <scope>NUCLEOTIDE SEQUENCE [LARGE SCALE GENOMIC DNA]</scope>
    <source>
        <strain evidence="3">ATCC 56765 / BCRC 32924 / NRRL 11460 / Rut C-30</strain>
    </source>
</reference>
<feature type="signal peptide" evidence="1">
    <location>
        <begin position="1"/>
        <end position="21"/>
    </location>
</feature>
<dbReference type="HOGENOM" id="CLU_2158776_0_0_1"/>
<evidence type="ECO:0000256" key="1">
    <source>
        <dbReference type="SAM" id="SignalP"/>
    </source>
</evidence>
<sequence length="111" mass="11904">MRFAMIFTVLSLSLGSMAAEAADASEASDAHNWDDFLDHLHDIRNIQDLQDLLSLGIGRWGNNPCERVGGTCDPLGATFCRGTFDVAISGLPCRAAIGTPVTGCCWHAPRI</sequence>
<protein>
    <recommendedName>
        <fullName evidence="4">SSCRP protein</fullName>
    </recommendedName>
</protein>
<organism evidence="2 3">
    <name type="scientific">Hypocrea jecorina (strain ATCC 56765 / BCRC 32924 / NRRL 11460 / Rut C-30)</name>
    <name type="common">Trichoderma reesei</name>
    <dbReference type="NCBI Taxonomy" id="1344414"/>
    <lineage>
        <taxon>Eukaryota</taxon>
        <taxon>Fungi</taxon>
        <taxon>Dikarya</taxon>
        <taxon>Ascomycota</taxon>
        <taxon>Pezizomycotina</taxon>
        <taxon>Sordariomycetes</taxon>
        <taxon>Hypocreomycetidae</taxon>
        <taxon>Hypocreales</taxon>
        <taxon>Hypocreaceae</taxon>
        <taxon>Trichoderma</taxon>
    </lineage>
</organism>